<dbReference type="EMBL" id="CCAG010021908">
    <property type="status" value="NOT_ANNOTATED_CDS"/>
    <property type="molecule type" value="Genomic_DNA"/>
</dbReference>
<feature type="region of interest" description="Disordered" evidence="1">
    <location>
        <begin position="76"/>
        <end position="127"/>
    </location>
</feature>
<dbReference type="PANTHER" id="PTHR12436">
    <property type="entry name" value="80 KDA MCM3-ASSOCIATED PROTEIN"/>
    <property type="match status" value="1"/>
</dbReference>
<proteinExistence type="predicted"/>
<dbReference type="EnsemblMetazoa" id="GMOY003092-RA">
    <property type="protein sequence ID" value="GMOY003092-PA"/>
    <property type="gene ID" value="GMOY003092"/>
</dbReference>
<dbReference type="InterPro" id="IPR045107">
    <property type="entry name" value="SAC3/GANP/THP3"/>
</dbReference>
<feature type="compositionally biased region" description="Low complexity" evidence="1">
    <location>
        <begin position="17"/>
        <end position="35"/>
    </location>
</feature>
<dbReference type="VEuPathDB" id="VectorBase:GMOY003092"/>
<dbReference type="FunFam" id="1.25.40.990:FF:000010">
    <property type="entry name" value="Leukocyte receptor cluster member"/>
    <property type="match status" value="1"/>
</dbReference>
<dbReference type="AlphaFoldDB" id="A0A1B0FH49"/>
<keyword evidence="4" id="KW-1185">Reference proteome</keyword>
<feature type="compositionally biased region" description="Low complexity" evidence="1">
    <location>
        <begin position="146"/>
        <end position="180"/>
    </location>
</feature>
<feature type="domain" description="PCI" evidence="2">
    <location>
        <begin position="698"/>
        <end position="861"/>
    </location>
</feature>
<dbReference type="PROSITE" id="PS50250">
    <property type="entry name" value="PCI"/>
    <property type="match status" value="1"/>
</dbReference>
<reference evidence="3" key="1">
    <citation type="submission" date="2020-05" db="UniProtKB">
        <authorList>
            <consortium name="EnsemblMetazoa"/>
        </authorList>
    </citation>
    <scope>IDENTIFICATION</scope>
    <source>
        <strain evidence="3">Yale</strain>
    </source>
</reference>
<evidence type="ECO:0000256" key="1">
    <source>
        <dbReference type="SAM" id="MobiDB-lite"/>
    </source>
</evidence>
<evidence type="ECO:0000313" key="3">
    <source>
        <dbReference type="EnsemblMetazoa" id="GMOY003092-PA"/>
    </source>
</evidence>
<feature type="compositionally biased region" description="Basic residues" evidence="1">
    <location>
        <begin position="181"/>
        <end position="190"/>
    </location>
</feature>
<feature type="region of interest" description="Disordered" evidence="1">
    <location>
        <begin position="1"/>
        <end position="49"/>
    </location>
</feature>
<feature type="region of interest" description="Disordered" evidence="1">
    <location>
        <begin position="220"/>
        <end position="274"/>
    </location>
</feature>
<feature type="compositionally biased region" description="Basic residues" evidence="1">
    <location>
        <begin position="501"/>
        <end position="511"/>
    </location>
</feature>
<feature type="compositionally biased region" description="Polar residues" evidence="1">
    <location>
        <begin position="484"/>
        <end position="498"/>
    </location>
</feature>
<feature type="compositionally biased region" description="Polar residues" evidence="1">
    <location>
        <begin position="250"/>
        <end position="274"/>
    </location>
</feature>
<dbReference type="InterPro" id="IPR005062">
    <property type="entry name" value="SAC3/GANP/THP3_conserved"/>
</dbReference>
<protein>
    <recommendedName>
        <fullName evidence="2">PCI domain-containing protein</fullName>
    </recommendedName>
</protein>
<evidence type="ECO:0000259" key="2">
    <source>
        <dbReference type="PROSITE" id="PS50250"/>
    </source>
</evidence>
<feature type="compositionally biased region" description="Pro residues" evidence="1">
    <location>
        <begin position="101"/>
        <end position="113"/>
    </location>
</feature>
<dbReference type="InterPro" id="IPR000717">
    <property type="entry name" value="PCI_dom"/>
</dbReference>
<feature type="compositionally biased region" description="Polar residues" evidence="1">
    <location>
        <begin position="415"/>
        <end position="426"/>
    </location>
</feature>
<feature type="compositionally biased region" description="Basic residues" evidence="1">
    <location>
        <begin position="437"/>
        <end position="452"/>
    </location>
</feature>
<name>A0A1B0FH49_GLOMM</name>
<feature type="region of interest" description="Disordered" evidence="1">
    <location>
        <begin position="141"/>
        <end position="199"/>
    </location>
</feature>
<dbReference type="PhylomeDB" id="A0A1B0FH49"/>
<accession>A0A1B0FH49</accession>
<feature type="compositionally biased region" description="Low complexity" evidence="1">
    <location>
        <begin position="379"/>
        <end position="390"/>
    </location>
</feature>
<sequence>MSEAVAVPLIPQLQEMQQQQQQNSNGNGGNQQPSQWTGYGPWYNNSNTSYPPPQQYSQYYQYYMRYGIHQQQSGVTSTISSSNAPPGFSNAVMSQNEKNMPPLPSGPPPPPPNNSAGNGNNQKNFGGIRFNLSQQKRLTNTPNPLQQQLNGNFSFNQNNNNQSILSNNNNNNNSNNNNNNNKKKRKRNKNKQNQMQQKQQAIFDAHFDEARSSSLINESNFINTSVPPPPPPPIISNIDLSKPPPPIGQSLDNSNAGEMANSNELPISEQNSPQQASSLIAVNSNTFKKPNAFNNPNDAWPESLNNYVARCYAKCTTDLDKDQIDICLKGKIIAAANRNELWTRDWDNEPLPSVFSERNNLSVKLHNQTQSPHHHHHQQQQQNQRNPFNQSKNTQQIIPMDHLKNNHNGKGGLSRSLNSRLGQRNSFLGKCRDSRSRSRSPTKYRNNKRISRSRSSSSSSSSRPRKMRRSSSSSSSSSDHRSSENFISLTTSASTNYSNKKQQKQNKKNKKHDNSLSLSSVSSNAKSKIPFYSSSIGGAIDDDTARLQQRAARFSLPGTNKAIVAVASSPFGQNKFNKNSKKFNNSINSRMFIEDVESAVDNAGIELFDLHIVGTCRDLEKSFLRLTKAPLPSEVRPLEVLVHSLENVKKKWRENQDYFYACDQLKSIRQDLTVQGIRDKFTVEVYETHARIAMEKGDHEEFNQCQTQLKMLYSEVGASVNTLEFTAYRILYYVFTKNTLDITTVLRSLTQAQRENPAIAHALEFRSAWAMGNYCKLFRLYKAAPLMAGHLIDWFIERERKTALKTIIKAYRPQIGIDFLTELLAFDSSTKCQEWLVGFNLPFTGLENNQIDCKIASTITI</sequence>
<dbReference type="Proteomes" id="UP000092444">
    <property type="component" value="Unassembled WGS sequence"/>
</dbReference>
<evidence type="ECO:0000313" key="4">
    <source>
        <dbReference type="Proteomes" id="UP000092444"/>
    </source>
</evidence>
<dbReference type="PANTHER" id="PTHR12436:SF4">
    <property type="entry name" value="LEUKOCYTE RECEPTOR CLUSTER MEMBER 8"/>
    <property type="match status" value="1"/>
</dbReference>
<dbReference type="STRING" id="37546.A0A1B0FH49"/>
<organism evidence="3 4">
    <name type="scientific">Glossina morsitans morsitans</name>
    <name type="common">Savannah tsetse fly</name>
    <dbReference type="NCBI Taxonomy" id="37546"/>
    <lineage>
        <taxon>Eukaryota</taxon>
        <taxon>Metazoa</taxon>
        <taxon>Ecdysozoa</taxon>
        <taxon>Arthropoda</taxon>
        <taxon>Hexapoda</taxon>
        <taxon>Insecta</taxon>
        <taxon>Pterygota</taxon>
        <taxon>Neoptera</taxon>
        <taxon>Endopterygota</taxon>
        <taxon>Diptera</taxon>
        <taxon>Brachycera</taxon>
        <taxon>Muscomorpha</taxon>
        <taxon>Hippoboscoidea</taxon>
        <taxon>Glossinidae</taxon>
        <taxon>Glossina</taxon>
    </lineage>
</organism>
<dbReference type="Pfam" id="PF03399">
    <property type="entry name" value="SAC3_GANP"/>
    <property type="match status" value="1"/>
</dbReference>
<feature type="compositionally biased region" description="Low complexity" evidence="1">
    <location>
        <begin position="453"/>
        <end position="462"/>
    </location>
</feature>
<dbReference type="GO" id="GO:0005634">
    <property type="term" value="C:nucleus"/>
    <property type="evidence" value="ECO:0007669"/>
    <property type="project" value="TreeGrafter"/>
</dbReference>
<dbReference type="Gene3D" id="1.25.40.990">
    <property type="match status" value="1"/>
</dbReference>
<feature type="region of interest" description="Disordered" evidence="1">
    <location>
        <begin position="366"/>
        <end position="521"/>
    </location>
</feature>